<reference evidence="2" key="2">
    <citation type="submission" date="2020-09" db="EMBL/GenBank/DDBJ databases">
        <authorList>
            <person name="Sun Q."/>
            <person name="Ohkuma M."/>
        </authorList>
    </citation>
    <scope>NUCLEOTIDE SEQUENCE</scope>
    <source>
        <strain evidence="2">JCM 4956</strain>
    </source>
</reference>
<keyword evidence="3" id="KW-1185">Reference proteome</keyword>
<feature type="compositionally biased region" description="Polar residues" evidence="1">
    <location>
        <begin position="95"/>
        <end position="108"/>
    </location>
</feature>
<sequence length="220" mass="23041">MSTTVTVRRVQAARKSPAKPTPTVKVGTVVQAAVDAGLVPNTKSGRSDYAAWCQRDSTAAVQALVGYRKIAAAAKTAPPPSTRPAPATPSAEPQYPSSWTPPASQAQSKGVRRDSAGQPSVVRAAQANGFRTRASAARKSAVRADQTILAPSDTGDYLAAQAKNRRRHPGAGPAAPARPHRPAHGCRRCQRPGAGPAGRRARRAGPPRRRPRPPVRALTP</sequence>
<proteinExistence type="predicted"/>
<name>A0A918N771_9ACTN</name>
<feature type="region of interest" description="Disordered" evidence="1">
    <location>
        <begin position="73"/>
        <end position="220"/>
    </location>
</feature>
<accession>A0A918N771</accession>
<feature type="compositionally biased region" description="Pro residues" evidence="1">
    <location>
        <begin position="77"/>
        <end position="87"/>
    </location>
</feature>
<reference evidence="2" key="1">
    <citation type="journal article" date="2014" name="Int. J. Syst. Evol. Microbiol.">
        <title>Complete genome sequence of Corynebacterium casei LMG S-19264T (=DSM 44701T), isolated from a smear-ripened cheese.</title>
        <authorList>
            <consortium name="US DOE Joint Genome Institute (JGI-PGF)"/>
            <person name="Walter F."/>
            <person name="Albersmeier A."/>
            <person name="Kalinowski J."/>
            <person name="Ruckert C."/>
        </authorList>
    </citation>
    <scope>NUCLEOTIDE SEQUENCE</scope>
    <source>
        <strain evidence="2">JCM 4956</strain>
    </source>
</reference>
<dbReference type="EMBL" id="BMWD01000002">
    <property type="protein sequence ID" value="GGX43183.1"/>
    <property type="molecule type" value="Genomic_DNA"/>
</dbReference>
<feature type="region of interest" description="Disordered" evidence="1">
    <location>
        <begin position="1"/>
        <end position="24"/>
    </location>
</feature>
<evidence type="ECO:0000313" key="3">
    <source>
        <dbReference type="Proteomes" id="UP000645555"/>
    </source>
</evidence>
<dbReference type="Proteomes" id="UP000645555">
    <property type="component" value="Unassembled WGS sequence"/>
</dbReference>
<gene>
    <name evidence="2" type="ORF">GCM10010515_07500</name>
</gene>
<dbReference type="AlphaFoldDB" id="A0A918N771"/>
<evidence type="ECO:0000313" key="2">
    <source>
        <dbReference type="EMBL" id="GGX43183.1"/>
    </source>
</evidence>
<feature type="compositionally biased region" description="Basic residues" evidence="1">
    <location>
        <begin position="178"/>
        <end position="190"/>
    </location>
</feature>
<organism evidence="2 3">
    <name type="scientific">Streptomyces fructofermentans</name>
    <dbReference type="NCBI Taxonomy" id="152141"/>
    <lineage>
        <taxon>Bacteria</taxon>
        <taxon>Bacillati</taxon>
        <taxon>Actinomycetota</taxon>
        <taxon>Actinomycetes</taxon>
        <taxon>Kitasatosporales</taxon>
        <taxon>Streptomycetaceae</taxon>
        <taxon>Streptomyces</taxon>
    </lineage>
</organism>
<comment type="caution">
    <text evidence="2">The sequence shown here is derived from an EMBL/GenBank/DDBJ whole genome shotgun (WGS) entry which is preliminary data.</text>
</comment>
<protein>
    <submittedName>
        <fullName evidence="2">Uncharacterized protein</fullName>
    </submittedName>
</protein>
<feature type="compositionally biased region" description="Basic residues" evidence="1">
    <location>
        <begin position="199"/>
        <end position="213"/>
    </location>
</feature>
<evidence type="ECO:0000256" key="1">
    <source>
        <dbReference type="SAM" id="MobiDB-lite"/>
    </source>
</evidence>